<organism evidence="2 3">
    <name type="scientific">Kordiimonas lacus</name>
    <dbReference type="NCBI Taxonomy" id="637679"/>
    <lineage>
        <taxon>Bacteria</taxon>
        <taxon>Pseudomonadati</taxon>
        <taxon>Pseudomonadota</taxon>
        <taxon>Alphaproteobacteria</taxon>
        <taxon>Kordiimonadales</taxon>
        <taxon>Kordiimonadaceae</taxon>
        <taxon>Kordiimonas</taxon>
    </lineage>
</organism>
<dbReference type="STRING" id="637679.GCA_001550055_03397"/>
<dbReference type="Pfam" id="PF09838">
    <property type="entry name" value="DUF2065"/>
    <property type="match status" value="1"/>
</dbReference>
<name>A0A1G7AXD1_9PROT</name>
<keyword evidence="1" id="KW-0472">Membrane</keyword>
<evidence type="ECO:0000256" key="1">
    <source>
        <dbReference type="SAM" id="Phobius"/>
    </source>
</evidence>
<dbReference type="InterPro" id="IPR019201">
    <property type="entry name" value="DUF2065"/>
</dbReference>
<accession>A0A1G7AXD1</accession>
<protein>
    <recommendedName>
        <fullName evidence="4">DUF2065 domain-containing protein</fullName>
    </recommendedName>
</protein>
<dbReference type="Proteomes" id="UP000183685">
    <property type="component" value="Unassembled WGS sequence"/>
</dbReference>
<gene>
    <name evidence="2" type="ORF">SAMN04488071_2231</name>
</gene>
<dbReference type="OrthoDB" id="9815199at2"/>
<proteinExistence type="predicted"/>
<feature type="transmembrane region" description="Helical" evidence="1">
    <location>
        <begin position="46"/>
        <end position="65"/>
    </location>
</feature>
<evidence type="ECO:0008006" key="4">
    <source>
        <dbReference type="Google" id="ProtNLM"/>
    </source>
</evidence>
<keyword evidence="1" id="KW-1133">Transmembrane helix</keyword>
<evidence type="ECO:0000313" key="3">
    <source>
        <dbReference type="Proteomes" id="UP000183685"/>
    </source>
</evidence>
<keyword evidence="3" id="KW-1185">Reference proteome</keyword>
<reference evidence="2 3" key="1">
    <citation type="submission" date="2016-10" db="EMBL/GenBank/DDBJ databases">
        <authorList>
            <person name="de Groot N.N."/>
        </authorList>
    </citation>
    <scope>NUCLEOTIDE SEQUENCE [LARGE SCALE GENOMIC DNA]</scope>
    <source>
        <strain evidence="2 3">CGMCC 1.9109</strain>
    </source>
</reference>
<dbReference type="RefSeq" id="WP_068307191.1">
    <property type="nucleotide sequence ID" value="NZ_DAIOMO010000008.1"/>
</dbReference>
<keyword evidence="1" id="KW-0812">Transmembrane</keyword>
<sequence>MDWKLLLIGLGLAFFIEGAAYALMPEGFRKLLVAASKQPTAKLRVMGLTLAAIGVAVVWLVQATFDA</sequence>
<evidence type="ECO:0000313" key="2">
    <source>
        <dbReference type="EMBL" id="SDE18616.1"/>
    </source>
</evidence>
<dbReference type="EMBL" id="FNAK01000005">
    <property type="protein sequence ID" value="SDE18616.1"/>
    <property type="molecule type" value="Genomic_DNA"/>
</dbReference>
<dbReference type="AlphaFoldDB" id="A0A1G7AXD1"/>